<proteinExistence type="predicted"/>
<accession>A0A512P9B0</accession>
<dbReference type="SUPFAM" id="SSF158745">
    <property type="entry name" value="LanC-like"/>
    <property type="match status" value="1"/>
</dbReference>
<evidence type="ECO:0000259" key="8">
    <source>
        <dbReference type="PROSITE" id="PS50011"/>
    </source>
</evidence>
<keyword evidence="3" id="KW-0808">Transferase</keyword>
<sequence>MDPTYHRYAQTHPLFYDTPSRRPVPRTRALRPHDDDSSWTGWQHLDDGHWVFHRPEGATLPEQGWKIHVTASEDNARQVLAQVSAYCRAHDIVFKHLPDLDTLTARNAKDADRSTSGKFITLYPVDEDTLRRVLDDLDAVLGGTPGPYVLSDLRWNAGPLFVRYGAFTRTWTRDEHDRPVLALREPTGHLVEDRRTASFTPPPWVTVPAFLREQLDALGGSAPPADFAYRPTRALHYSNAGGVYEATDPTGARVVLKEARPHAGLTPDGRDAVARLVDEEAALLALAGPDVVAVRDSLTVQGHRFLVLDHVDGTTVSTQVVARCPAVRADAAPADRLAYRQWALDVDAQVRRAVARIHAAGYVHGDLHPGNVLLTPGGQVVLLDLEMARTVEGRHAPVIGAPGFVAPDGRGGVAADRYALACLTLFLFCPLTTLLGLDPLKLDELLDWARDTYGLDEELLASVRADLALPGRERLDTRSRLAQGVDHAIRRWDTSTEDAVLALQVLVSRSIAASADFARTDRAWPGDPQQFAENGWNLAHGAAGVLHALDACSLDIDPQGLEWFDAATRGGTGVDGSAPVAAGLFDGLAGAAWVQRRLGHDAQADRLLDELLRLDTGALGADLYGGLPGVGLYLLSEAAHDPTLIDRAEQIARRLRARHDERPPLDPREPDPVVRTGQGGLLRGPSGTALFALELYRHTGDLDHLALARDALDHDLAHCVVAPDGSLQVNEGWRLMPYLATGSAGIGLVAAQLVHHVPEPGRYLLALDGISAAARAPFVIEPGLFHGRAGLIHYLVTLARLGLSTPRDDAALRTHVDALRLHAVRHGTGIGFPGQGLLRLSSDLATGAAGVLTALQAHTMLNHDDARTGWNTLLPLLLPGCPPARPGTPAAPAVPHRGGGDTRGLPPRPAVAR</sequence>
<dbReference type="OrthoDB" id="1492512at2"/>
<keyword evidence="4" id="KW-0547">Nucleotide-binding</keyword>
<keyword evidence="10" id="KW-1185">Reference proteome</keyword>
<evidence type="ECO:0000256" key="5">
    <source>
        <dbReference type="ARBA" id="ARBA00022777"/>
    </source>
</evidence>
<dbReference type="PROSITE" id="PS50011">
    <property type="entry name" value="PROTEIN_KINASE_DOM"/>
    <property type="match status" value="1"/>
</dbReference>
<dbReference type="Proteomes" id="UP000321798">
    <property type="component" value="Unassembled WGS sequence"/>
</dbReference>
<dbReference type="InterPro" id="IPR057929">
    <property type="entry name" value="RamC_N"/>
</dbReference>
<dbReference type="SUPFAM" id="SSF56112">
    <property type="entry name" value="Protein kinase-like (PK-like)"/>
    <property type="match status" value="1"/>
</dbReference>
<dbReference type="EMBL" id="BKAL01000002">
    <property type="protein sequence ID" value="GEP67789.1"/>
    <property type="molecule type" value="Genomic_DNA"/>
</dbReference>
<dbReference type="EC" id="2.7.11.1" evidence="1"/>
<comment type="caution">
    <text evidence="9">The sequence shown here is derived from an EMBL/GenBank/DDBJ whole genome shotgun (WGS) entry which is preliminary data.</text>
</comment>
<dbReference type="RefSeq" id="WP_146951569.1">
    <property type="nucleotide sequence ID" value="NZ_BAABBJ010000015.1"/>
</dbReference>
<dbReference type="SMART" id="SM00220">
    <property type="entry name" value="S_TKc"/>
    <property type="match status" value="1"/>
</dbReference>
<dbReference type="PANTHER" id="PTHR43289:SF6">
    <property type="entry name" value="SERINE_THREONINE-PROTEIN KINASE NEKL-3"/>
    <property type="match status" value="1"/>
</dbReference>
<evidence type="ECO:0000313" key="9">
    <source>
        <dbReference type="EMBL" id="GEP67789.1"/>
    </source>
</evidence>
<dbReference type="InterPro" id="IPR011009">
    <property type="entry name" value="Kinase-like_dom_sf"/>
</dbReference>
<evidence type="ECO:0000256" key="1">
    <source>
        <dbReference type="ARBA" id="ARBA00012513"/>
    </source>
</evidence>
<dbReference type="SMART" id="SM01260">
    <property type="entry name" value="LANC_like"/>
    <property type="match status" value="1"/>
</dbReference>
<keyword evidence="2 9" id="KW-0723">Serine/threonine-protein kinase</keyword>
<dbReference type="InterPro" id="IPR058053">
    <property type="entry name" value="RamC_C"/>
</dbReference>
<evidence type="ECO:0000256" key="2">
    <source>
        <dbReference type="ARBA" id="ARBA00022527"/>
    </source>
</evidence>
<feature type="region of interest" description="Disordered" evidence="7">
    <location>
        <begin position="656"/>
        <end position="680"/>
    </location>
</feature>
<feature type="domain" description="Protein kinase" evidence="8">
    <location>
        <begin position="229"/>
        <end position="490"/>
    </location>
</feature>
<dbReference type="GO" id="GO:0004674">
    <property type="term" value="F:protein serine/threonine kinase activity"/>
    <property type="evidence" value="ECO:0007669"/>
    <property type="project" value="UniProtKB-KW"/>
</dbReference>
<feature type="region of interest" description="Disordered" evidence="7">
    <location>
        <begin position="884"/>
        <end position="913"/>
    </location>
</feature>
<keyword evidence="5 9" id="KW-0418">Kinase</keyword>
<name>A0A512P9B0_9CELL</name>
<dbReference type="InterPro" id="IPR007822">
    <property type="entry name" value="LANC-like"/>
</dbReference>
<keyword evidence="6" id="KW-0067">ATP-binding</keyword>
<evidence type="ECO:0000313" key="10">
    <source>
        <dbReference type="Proteomes" id="UP000321798"/>
    </source>
</evidence>
<evidence type="ECO:0000256" key="6">
    <source>
        <dbReference type="ARBA" id="ARBA00022840"/>
    </source>
</evidence>
<dbReference type="Gene3D" id="1.10.510.10">
    <property type="entry name" value="Transferase(Phosphotransferase) domain 1"/>
    <property type="match status" value="1"/>
</dbReference>
<dbReference type="Gene3D" id="1.50.10.20">
    <property type="match status" value="1"/>
</dbReference>
<dbReference type="NCBIfam" id="NF038151">
    <property type="entry name" value="lanthi_synth_III"/>
    <property type="match status" value="1"/>
</dbReference>
<dbReference type="Pfam" id="PF00069">
    <property type="entry name" value="Pkinase"/>
    <property type="match status" value="1"/>
</dbReference>
<dbReference type="Pfam" id="PF25816">
    <property type="entry name" value="RamC_N"/>
    <property type="match status" value="1"/>
</dbReference>
<organism evidence="9 10">
    <name type="scientific">Cellulomonas soli</name>
    <dbReference type="NCBI Taxonomy" id="931535"/>
    <lineage>
        <taxon>Bacteria</taxon>
        <taxon>Bacillati</taxon>
        <taxon>Actinomycetota</taxon>
        <taxon>Actinomycetes</taxon>
        <taxon>Micrococcales</taxon>
        <taxon>Cellulomonadaceae</taxon>
        <taxon>Cellulomonas</taxon>
    </lineage>
</organism>
<dbReference type="GO" id="GO:0031179">
    <property type="term" value="P:peptide modification"/>
    <property type="evidence" value="ECO:0007669"/>
    <property type="project" value="InterPro"/>
</dbReference>
<reference evidence="9 10" key="1">
    <citation type="submission" date="2019-07" db="EMBL/GenBank/DDBJ databases">
        <title>Whole genome shotgun sequence of Cellulomonas soli NBRC 109434.</title>
        <authorList>
            <person name="Hosoyama A."/>
            <person name="Uohara A."/>
            <person name="Ohji S."/>
            <person name="Ichikawa N."/>
        </authorList>
    </citation>
    <scope>NUCLEOTIDE SEQUENCE [LARGE SCALE GENOMIC DNA]</scope>
    <source>
        <strain evidence="9 10">NBRC 109434</strain>
    </source>
</reference>
<dbReference type="GO" id="GO:0005524">
    <property type="term" value="F:ATP binding"/>
    <property type="evidence" value="ECO:0007669"/>
    <property type="project" value="UniProtKB-KW"/>
</dbReference>
<evidence type="ECO:0000256" key="7">
    <source>
        <dbReference type="SAM" id="MobiDB-lite"/>
    </source>
</evidence>
<dbReference type="Gene3D" id="3.30.200.20">
    <property type="entry name" value="Phosphorylase Kinase, domain 1"/>
    <property type="match status" value="1"/>
</dbReference>
<protein>
    <recommendedName>
        <fullName evidence="1">non-specific serine/threonine protein kinase</fullName>
        <ecNumber evidence="1">2.7.11.1</ecNumber>
    </recommendedName>
</protein>
<dbReference type="PANTHER" id="PTHR43289">
    <property type="entry name" value="MITOGEN-ACTIVATED PROTEIN KINASE KINASE KINASE 20-RELATED"/>
    <property type="match status" value="1"/>
</dbReference>
<dbReference type="AlphaFoldDB" id="A0A512P9B0"/>
<dbReference type="InterPro" id="IPR053524">
    <property type="entry name" value="Aerial_hyphae_peptide-synth"/>
</dbReference>
<gene>
    <name evidence="9" type="ORF">CSO01_05040</name>
</gene>
<dbReference type="CDD" id="cd04791">
    <property type="entry name" value="LanC_SerThrkinase"/>
    <property type="match status" value="1"/>
</dbReference>
<feature type="compositionally biased region" description="Basic and acidic residues" evidence="7">
    <location>
        <begin position="656"/>
        <end position="672"/>
    </location>
</feature>
<dbReference type="InterPro" id="IPR000719">
    <property type="entry name" value="Prot_kinase_dom"/>
</dbReference>
<evidence type="ECO:0000256" key="4">
    <source>
        <dbReference type="ARBA" id="ARBA00022741"/>
    </source>
</evidence>
<evidence type="ECO:0000256" key="3">
    <source>
        <dbReference type="ARBA" id="ARBA00022679"/>
    </source>
</evidence>